<evidence type="ECO:0000256" key="1">
    <source>
        <dbReference type="SAM" id="Phobius"/>
    </source>
</evidence>
<feature type="transmembrane region" description="Helical" evidence="1">
    <location>
        <begin position="83"/>
        <end position="108"/>
    </location>
</feature>
<gene>
    <name evidence="2" type="ORF">OO014_03180</name>
</gene>
<protein>
    <submittedName>
        <fullName evidence="2">DUF3180 domain-containing protein</fullName>
    </submittedName>
</protein>
<dbReference type="SUPFAM" id="SSF103473">
    <property type="entry name" value="MFS general substrate transporter"/>
    <property type="match status" value="1"/>
</dbReference>
<dbReference type="RefSeq" id="WP_272460823.1">
    <property type="nucleotide sequence ID" value="NZ_JAPFQL010000008.1"/>
</dbReference>
<organism evidence="2 3">
    <name type="scientific">Intrasporangium calvum</name>
    <dbReference type="NCBI Taxonomy" id="53358"/>
    <lineage>
        <taxon>Bacteria</taxon>
        <taxon>Bacillati</taxon>
        <taxon>Actinomycetota</taxon>
        <taxon>Actinomycetes</taxon>
        <taxon>Micrococcales</taxon>
        <taxon>Intrasporangiaceae</taxon>
        <taxon>Intrasporangium</taxon>
    </lineage>
</organism>
<dbReference type="Pfam" id="PF11377">
    <property type="entry name" value="DUF3180"/>
    <property type="match status" value="1"/>
</dbReference>
<reference evidence="2 3" key="1">
    <citation type="submission" date="2022-11" db="EMBL/GenBank/DDBJ databases">
        <title>Anaerobic phenanthrene biodegradation by a DNRA strain PheN6.</title>
        <authorList>
            <person name="Zhang Z."/>
        </authorList>
    </citation>
    <scope>NUCLEOTIDE SEQUENCE [LARGE SCALE GENOMIC DNA]</scope>
    <source>
        <strain evidence="2 3">PheN6</strain>
    </source>
</reference>
<dbReference type="InterPro" id="IPR036259">
    <property type="entry name" value="MFS_trans_sf"/>
</dbReference>
<dbReference type="InterPro" id="IPR021517">
    <property type="entry name" value="DUF3180"/>
</dbReference>
<proteinExistence type="predicted"/>
<keyword evidence="1" id="KW-0472">Membrane</keyword>
<name>A0ABT5GDA1_9MICO</name>
<dbReference type="EMBL" id="JAPFQL010000008">
    <property type="protein sequence ID" value="MDC5696246.1"/>
    <property type="molecule type" value="Genomic_DNA"/>
</dbReference>
<feature type="transmembrane region" description="Helical" evidence="1">
    <location>
        <begin position="12"/>
        <end position="30"/>
    </location>
</feature>
<evidence type="ECO:0000313" key="3">
    <source>
        <dbReference type="Proteomes" id="UP001150259"/>
    </source>
</evidence>
<keyword evidence="1" id="KW-1133">Transmembrane helix</keyword>
<feature type="transmembrane region" description="Helical" evidence="1">
    <location>
        <begin position="42"/>
        <end position="62"/>
    </location>
</feature>
<dbReference type="Proteomes" id="UP001150259">
    <property type="component" value="Unassembled WGS sequence"/>
</dbReference>
<evidence type="ECO:0000313" key="2">
    <source>
        <dbReference type="EMBL" id="MDC5696246.1"/>
    </source>
</evidence>
<sequence>MKRHSGIRVTTLALTGLVVLVLAWLVMRWVEGATGNIPDPGWVGAAAMLFLGGGVLVAGWQVRKFRDGTPSPSMTALRAARTLVLGQAAALTGAALTGWYAAIVLVLLPDADVESQRSRLWPFALHVVVALALAVAGMVVQRWCRVRPRDEGDEDEVPHLDGHARDR</sequence>
<feature type="transmembrane region" description="Helical" evidence="1">
    <location>
        <begin position="120"/>
        <end position="140"/>
    </location>
</feature>
<keyword evidence="3" id="KW-1185">Reference proteome</keyword>
<accession>A0ABT5GDA1</accession>
<keyword evidence="1" id="KW-0812">Transmembrane</keyword>
<comment type="caution">
    <text evidence="2">The sequence shown here is derived from an EMBL/GenBank/DDBJ whole genome shotgun (WGS) entry which is preliminary data.</text>
</comment>